<dbReference type="Proteomes" id="UP000821865">
    <property type="component" value="Chromosome 8"/>
</dbReference>
<dbReference type="EMBL" id="CM023477">
    <property type="protein sequence ID" value="KAH7938490.1"/>
    <property type="molecule type" value="Genomic_DNA"/>
</dbReference>
<gene>
    <name evidence="1" type="ORF">HPB49_024615</name>
</gene>
<comment type="caution">
    <text evidence="1">The sequence shown here is derived from an EMBL/GenBank/DDBJ whole genome shotgun (WGS) entry which is preliminary data.</text>
</comment>
<organism evidence="1 2">
    <name type="scientific">Dermacentor silvarum</name>
    <name type="common">Tick</name>
    <dbReference type="NCBI Taxonomy" id="543639"/>
    <lineage>
        <taxon>Eukaryota</taxon>
        <taxon>Metazoa</taxon>
        <taxon>Ecdysozoa</taxon>
        <taxon>Arthropoda</taxon>
        <taxon>Chelicerata</taxon>
        <taxon>Arachnida</taxon>
        <taxon>Acari</taxon>
        <taxon>Parasitiformes</taxon>
        <taxon>Ixodida</taxon>
        <taxon>Ixodoidea</taxon>
        <taxon>Ixodidae</taxon>
        <taxon>Rhipicephalinae</taxon>
        <taxon>Dermacentor</taxon>
    </lineage>
</organism>
<protein>
    <submittedName>
        <fullName evidence="1">Uncharacterized protein</fullName>
    </submittedName>
</protein>
<accession>A0ACB8CCC4</accession>
<evidence type="ECO:0000313" key="1">
    <source>
        <dbReference type="EMBL" id="KAH7938490.1"/>
    </source>
</evidence>
<proteinExistence type="predicted"/>
<name>A0ACB8CCC4_DERSI</name>
<evidence type="ECO:0000313" key="2">
    <source>
        <dbReference type="Proteomes" id="UP000821865"/>
    </source>
</evidence>
<keyword evidence="2" id="KW-1185">Reference proteome</keyword>
<reference evidence="1" key="1">
    <citation type="submission" date="2020-05" db="EMBL/GenBank/DDBJ databases">
        <title>Large-scale comparative analyses of tick genomes elucidate their genetic diversity and vector capacities.</title>
        <authorList>
            <person name="Jia N."/>
            <person name="Wang J."/>
            <person name="Shi W."/>
            <person name="Du L."/>
            <person name="Sun Y."/>
            <person name="Zhan W."/>
            <person name="Jiang J."/>
            <person name="Wang Q."/>
            <person name="Zhang B."/>
            <person name="Ji P."/>
            <person name="Sakyi L.B."/>
            <person name="Cui X."/>
            <person name="Yuan T."/>
            <person name="Jiang B."/>
            <person name="Yang W."/>
            <person name="Lam T.T.-Y."/>
            <person name="Chang Q."/>
            <person name="Ding S."/>
            <person name="Wang X."/>
            <person name="Zhu J."/>
            <person name="Ruan X."/>
            <person name="Zhao L."/>
            <person name="Wei J."/>
            <person name="Que T."/>
            <person name="Du C."/>
            <person name="Cheng J."/>
            <person name="Dai P."/>
            <person name="Han X."/>
            <person name="Huang E."/>
            <person name="Gao Y."/>
            <person name="Liu J."/>
            <person name="Shao H."/>
            <person name="Ye R."/>
            <person name="Li L."/>
            <person name="Wei W."/>
            <person name="Wang X."/>
            <person name="Wang C."/>
            <person name="Yang T."/>
            <person name="Huo Q."/>
            <person name="Li W."/>
            <person name="Guo W."/>
            <person name="Chen H."/>
            <person name="Zhou L."/>
            <person name="Ni X."/>
            <person name="Tian J."/>
            <person name="Zhou Y."/>
            <person name="Sheng Y."/>
            <person name="Liu T."/>
            <person name="Pan Y."/>
            <person name="Xia L."/>
            <person name="Li J."/>
            <person name="Zhao F."/>
            <person name="Cao W."/>
        </authorList>
    </citation>
    <scope>NUCLEOTIDE SEQUENCE</scope>
    <source>
        <strain evidence="1">Dsil-2018</strain>
    </source>
</reference>
<sequence length="320" mass="36148">MKPFSRVGRVQVDLDLRPRRRQTQRSAKASQTAKAAAGSGVPASSPIGGLWSPVECAARHRVALVVPYRDRRLHLLLLLRHLHPILRRQLLSYRIYVVEQRQRLALPVASWCPPSQTALLHVEGPQVPRFVYFYGGEMPCRDYQPTRQFCPICRTTGHRPDVCPNPTVRACNTSNHPNPEAGHTCVPKCALCGGAHLTAVKDCNIKLKRIPPRRKPASTTAPKTQRHPRPRWFSSEREDSDSDYSESSMTYRSRSGSSPRSRSRSCSRPRPHFRSPRRRSQSTPKQQQQGAPIIAAPKDKGSQQNQRKIKEASPKRTNTE</sequence>